<organism evidence="1 2">
    <name type="scientific">candidate division TA06 bacterium SM1_40</name>
    <dbReference type="NCBI Taxonomy" id="1703773"/>
    <lineage>
        <taxon>Bacteria</taxon>
        <taxon>Bacteria division TA06</taxon>
    </lineage>
</organism>
<gene>
    <name evidence="1" type="ORF">AMJ71_06150</name>
</gene>
<sequence length="489" mass="53016">MADAFAQFEILLREHISPAVTDLEFEDDDPSWNLIGTFQPETVGGKRHWDVSAGDYPPGYEARYEIKVQSGGRVAGGTFSGNTMTMMGKDTHLAMGQGLTGKYLDPRYTPLPGYVEINMVLKRIRGSAALNHQMIMADLATKPVDQVAGNAVIDATKRVRGYLLNYVYGNGTPTMAQVNNAAGYTITETAGGVAVAIDFGTWGRFMKGDRIVAGSDADPRVQRAGAINSCMRVVSIDDDLRTIRLQSEPGEGNISLSDNDHLMLADTYDFTAASTAAGTLTPNGYESLLISSGTYPGSVSPMFQSGLDVAHHTELKGYVSTSSPQINPTMDALTELLDKIADLRKVPPTAMIAERSIWTLHAELERENQAMVMVPMGATFNAAGGVAGPMLSHMENRFTRFSSSRIRPNCVIGINPTTFMKFMPMGDRAIHWVFGSGPLAGYPSIFYPVQEGAQLTELVDAPFNVYAEFGCKDPKSNLRKIGVNAKRDI</sequence>
<dbReference type="Proteomes" id="UP000051035">
    <property type="component" value="Unassembled WGS sequence"/>
</dbReference>
<evidence type="ECO:0000313" key="1">
    <source>
        <dbReference type="EMBL" id="KPL09547.1"/>
    </source>
</evidence>
<comment type="caution">
    <text evidence="1">The sequence shown here is derived from an EMBL/GenBank/DDBJ whole genome shotgun (WGS) entry which is preliminary data.</text>
</comment>
<name>A0A0S8JLM8_UNCT6</name>
<proteinExistence type="predicted"/>
<accession>A0A0S8JLM8</accession>
<reference evidence="1 2" key="1">
    <citation type="journal article" date="2015" name="Microbiome">
        <title>Genomic resolution of linkages in carbon, nitrogen, and sulfur cycling among widespread estuary sediment bacteria.</title>
        <authorList>
            <person name="Baker B.J."/>
            <person name="Lazar C.S."/>
            <person name="Teske A.P."/>
            <person name="Dick G.J."/>
        </authorList>
    </citation>
    <scope>NUCLEOTIDE SEQUENCE [LARGE SCALE GENOMIC DNA]</scope>
    <source>
        <strain evidence="1">SM1_40</strain>
    </source>
</reference>
<dbReference type="EMBL" id="LJVA01000065">
    <property type="protein sequence ID" value="KPL09547.1"/>
    <property type="molecule type" value="Genomic_DNA"/>
</dbReference>
<dbReference type="AlphaFoldDB" id="A0A0S8JLM8"/>
<protein>
    <submittedName>
        <fullName evidence="1">Uncharacterized protein</fullName>
    </submittedName>
</protein>
<evidence type="ECO:0000313" key="2">
    <source>
        <dbReference type="Proteomes" id="UP000051035"/>
    </source>
</evidence>